<dbReference type="Pfam" id="PF14103">
    <property type="entry name" value="DUF4276"/>
    <property type="match status" value="1"/>
</dbReference>
<evidence type="ECO:0000256" key="1">
    <source>
        <dbReference type="SAM" id="MobiDB-lite"/>
    </source>
</evidence>
<protein>
    <recommendedName>
        <fullName evidence="4">DUF4276 family protein</fullName>
    </recommendedName>
</protein>
<dbReference type="InterPro" id="IPR025455">
    <property type="entry name" value="DUF4276"/>
</dbReference>
<dbReference type="OrthoDB" id="9801478at2"/>
<name>Q8KE81_CHLTE</name>
<accession>Q8KE81</accession>
<evidence type="ECO:0000313" key="3">
    <source>
        <dbReference type="Proteomes" id="UP000001007"/>
    </source>
</evidence>
<evidence type="ECO:0008006" key="4">
    <source>
        <dbReference type="Google" id="ProtNLM"/>
    </source>
</evidence>
<gene>
    <name evidence="2" type="ordered locus">CT0809</name>
</gene>
<dbReference type="PATRIC" id="fig|194439.7.peg.734"/>
<dbReference type="eggNOG" id="ENOG5030456">
    <property type="taxonomic scope" value="Bacteria"/>
</dbReference>
<feature type="region of interest" description="Disordered" evidence="1">
    <location>
        <begin position="64"/>
        <end position="84"/>
    </location>
</feature>
<dbReference type="EnsemblBacteria" id="AAM72045">
    <property type="protein sequence ID" value="AAM72045"/>
    <property type="gene ID" value="CT0809"/>
</dbReference>
<dbReference type="STRING" id="194439.CT0809"/>
<dbReference type="Proteomes" id="UP000001007">
    <property type="component" value="Chromosome"/>
</dbReference>
<dbReference type="KEGG" id="cte:CT0809"/>
<keyword evidence="3" id="KW-1185">Reference proteome</keyword>
<dbReference type="AlphaFoldDB" id="Q8KE81"/>
<reference evidence="2 3" key="1">
    <citation type="journal article" date="2002" name="Proc. Natl. Acad. Sci. U.S.A.">
        <title>The complete genome sequence of Chlorobium tepidum TLS, a photosynthetic, anaerobic, green-sulfur bacterium.</title>
        <authorList>
            <person name="Eisen J.A."/>
            <person name="Nelson K.E."/>
            <person name="Paulsen I.T."/>
            <person name="Heidelberg J.F."/>
            <person name="Wu M."/>
            <person name="Dodson R.J."/>
            <person name="Deboy R."/>
            <person name="Gwinn M.L."/>
            <person name="Nelson W.C."/>
            <person name="Haft D.H."/>
            <person name="Hickey E.K."/>
            <person name="Peterson J.D."/>
            <person name="Durkin A.S."/>
            <person name="Kolonay J.L."/>
            <person name="Yang F."/>
            <person name="Holt I."/>
            <person name="Umayam L.A."/>
            <person name="Mason T."/>
            <person name="Brenner M."/>
            <person name="Shea T.P."/>
            <person name="Parksey D."/>
            <person name="Nierman W.C."/>
            <person name="Feldblyum T.V."/>
            <person name="Hansen C.L."/>
            <person name="Craven M.B."/>
            <person name="Radune D."/>
            <person name="Vamathevan J."/>
            <person name="Khouri H."/>
            <person name="White O."/>
            <person name="Gruber T.M."/>
            <person name="Ketchum K.A."/>
            <person name="Venter J.C."/>
            <person name="Tettelin H."/>
            <person name="Bryant D.A."/>
            <person name="Fraser C.M."/>
        </authorList>
    </citation>
    <scope>NUCLEOTIDE SEQUENCE [LARGE SCALE GENOMIC DNA]</scope>
    <source>
        <strain evidence="3">ATCC 49652 / DSM 12025 / NBRC 103806 / TLS</strain>
    </source>
</reference>
<dbReference type="EMBL" id="AE006470">
    <property type="protein sequence ID" value="AAM72045.1"/>
    <property type="molecule type" value="Genomic_DNA"/>
</dbReference>
<dbReference type="HOGENOM" id="CLU_2022598_0_0_10"/>
<organism evidence="2 3">
    <name type="scientific">Chlorobaculum tepidum (strain ATCC 49652 / DSM 12025 / NBRC 103806 / TLS)</name>
    <name type="common">Chlorobium tepidum</name>
    <dbReference type="NCBI Taxonomy" id="194439"/>
    <lineage>
        <taxon>Bacteria</taxon>
        <taxon>Pseudomonadati</taxon>
        <taxon>Chlorobiota</taxon>
        <taxon>Chlorobiia</taxon>
        <taxon>Chlorobiales</taxon>
        <taxon>Chlorobiaceae</taxon>
        <taxon>Chlorobaculum</taxon>
    </lineage>
</organism>
<proteinExistence type="predicted"/>
<sequence length="122" mass="13522">MNQATAEKINTLFSNFDPTRCFIPYISMYEIEALYFSDPPTLATTSGAPLKAIEHILAECGEPEKINDHTTTAPSKRLEKLSNRSRKTTTGIAIATAIGIPKMRDACPLFNNWVTELEKLAC</sequence>
<evidence type="ECO:0000313" key="2">
    <source>
        <dbReference type="EMBL" id="AAM72045.1"/>
    </source>
</evidence>